<accession>A0AAV5TZ01</accession>
<keyword evidence="2" id="KW-1185">Reference proteome</keyword>
<evidence type="ECO:0000313" key="2">
    <source>
        <dbReference type="Proteomes" id="UP001432027"/>
    </source>
</evidence>
<dbReference type="AlphaFoldDB" id="A0AAV5TZ01"/>
<dbReference type="EMBL" id="BTSX01000005">
    <property type="protein sequence ID" value="GMS99480.1"/>
    <property type="molecule type" value="Genomic_DNA"/>
</dbReference>
<sequence length="101" mass="11541">GSCTGDSCVSWIYSGSVRMMSCATNVMFSNRSGCYGDDESNFICSCQYLKIVVFYELGNVEQCKMQQLLDRRCIFGSKRTTTDFMFCIKFFKVQGSIVQYF</sequence>
<proteinExistence type="predicted"/>
<comment type="caution">
    <text evidence="1">The sequence shown here is derived from an EMBL/GenBank/DDBJ whole genome shotgun (WGS) entry which is preliminary data.</text>
</comment>
<protein>
    <submittedName>
        <fullName evidence="1">Uncharacterized protein</fullName>
    </submittedName>
</protein>
<organism evidence="1 2">
    <name type="scientific">Pristionchus entomophagus</name>
    <dbReference type="NCBI Taxonomy" id="358040"/>
    <lineage>
        <taxon>Eukaryota</taxon>
        <taxon>Metazoa</taxon>
        <taxon>Ecdysozoa</taxon>
        <taxon>Nematoda</taxon>
        <taxon>Chromadorea</taxon>
        <taxon>Rhabditida</taxon>
        <taxon>Rhabditina</taxon>
        <taxon>Diplogasteromorpha</taxon>
        <taxon>Diplogasteroidea</taxon>
        <taxon>Neodiplogasteridae</taxon>
        <taxon>Pristionchus</taxon>
    </lineage>
</organism>
<evidence type="ECO:0000313" key="1">
    <source>
        <dbReference type="EMBL" id="GMS99480.1"/>
    </source>
</evidence>
<gene>
    <name evidence="1" type="ORF">PENTCL1PPCAC_21655</name>
</gene>
<name>A0AAV5TZ01_9BILA</name>
<dbReference type="Proteomes" id="UP001432027">
    <property type="component" value="Unassembled WGS sequence"/>
</dbReference>
<reference evidence="1" key="1">
    <citation type="submission" date="2023-10" db="EMBL/GenBank/DDBJ databases">
        <title>Genome assembly of Pristionchus species.</title>
        <authorList>
            <person name="Yoshida K."/>
            <person name="Sommer R.J."/>
        </authorList>
    </citation>
    <scope>NUCLEOTIDE SEQUENCE</scope>
    <source>
        <strain evidence="1">RS0144</strain>
    </source>
</reference>
<feature type="non-terminal residue" evidence="1">
    <location>
        <position position="1"/>
    </location>
</feature>